<dbReference type="EMBL" id="JMIX01000004">
    <property type="protein sequence ID" value="KEO96754.1"/>
    <property type="molecule type" value="Genomic_DNA"/>
</dbReference>
<dbReference type="GO" id="GO:0006508">
    <property type="term" value="P:proteolysis"/>
    <property type="evidence" value="ECO:0007669"/>
    <property type="project" value="UniProtKB-KW"/>
</dbReference>
<dbReference type="InterPro" id="IPR050127">
    <property type="entry name" value="Serine_Proteases_S1"/>
</dbReference>
<dbReference type="SUPFAM" id="SSF50494">
    <property type="entry name" value="Trypsin-like serine proteases"/>
    <property type="match status" value="1"/>
</dbReference>
<comment type="caution">
    <text evidence="4">The sequence shown here is derived from an EMBL/GenBank/DDBJ whole genome shotgun (WGS) entry which is preliminary data.</text>
</comment>
<dbReference type="AlphaFoldDB" id="A0A074MTD2"/>
<protein>
    <recommendedName>
        <fullName evidence="3">Peptidase S1 domain-containing protein</fullName>
    </recommendedName>
</protein>
<evidence type="ECO:0000259" key="3">
    <source>
        <dbReference type="PROSITE" id="PS50240"/>
    </source>
</evidence>
<dbReference type="GO" id="GO:0004252">
    <property type="term" value="F:serine-type endopeptidase activity"/>
    <property type="evidence" value="ECO:0007669"/>
    <property type="project" value="InterPro"/>
</dbReference>
<feature type="domain" description="Peptidase S1" evidence="3">
    <location>
        <begin position="483"/>
        <end position="744"/>
    </location>
</feature>
<evidence type="ECO:0000313" key="4">
    <source>
        <dbReference type="EMBL" id="KEO96754.1"/>
    </source>
</evidence>
<name>A0A074MTD2_9SPHN</name>
<accession>A0A074MTD2</accession>
<gene>
    <name evidence="4" type="ORF">EH32_08710</name>
</gene>
<dbReference type="SUPFAM" id="SSF81901">
    <property type="entry name" value="HCP-like"/>
    <property type="match status" value="2"/>
</dbReference>
<keyword evidence="1" id="KW-0645">Protease</keyword>
<dbReference type="Proteomes" id="UP000027866">
    <property type="component" value="Unassembled WGS sequence"/>
</dbReference>
<dbReference type="GO" id="GO:0005615">
    <property type="term" value="C:extracellular space"/>
    <property type="evidence" value="ECO:0007669"/>
    <property type="project" value="TreeGrafter"/>
</dbReference>
<dbReference type="PANTHER" id="PTHR24264:SF54">
    <property type="entry name" value="PEPTIDASE S1 DOMAIN-CONTAINING PROTEIN"/>
    <property type="match status" value="1"/>
</dbReference>
<dbReference type="InterPro" id="IPR009003">
    <property type="entry name" value="Peptidase_S1_PA"/>
</dbReference>
<proteinExistence type="predicted"/>
<evidence type="ECO:0000256" key="1">
    <source>
        <dbReference type="ARBA" id="ARBA00022670"/>
    </source>
</evidence>
<dbReference type="Pfam" id="PF00089">
    <property type="entry name" value="Trypsin"/>
    <property type="match status" value="1"/>
</dbReference>
<sequence>MAMLASLLAAAMTCPADLRAQEPEIPAADHPVYKTSGTPRAPQDKPAAEIEREAARFRMLEAACDSGDRAACSDLGEAYELGLGTPQNRPIAAILYRETCEADVARGCEGLGRVTTALRDESASEQAAAPFARACELGSAGGCIAYARLLHRGVGVPRDEQRAEALWRETCRSGAGAACRELGAAMIATQPTGERMAEALELLTGQCDALDTEACEELLRLEEGTAGRPSEAIILHNACSGGSDWSCKQLGDRAFVGNGTVQDRDYAFALYDRACALDEVQCETAAMLREWPGLTEGCESGDMAACARLGEIHDSTATPLEDANRARELLAAACFAGISDACARAGDLALTVDPAKAETLLVTGCDAGDLAACNRLASALDRGDALAQDIARAQALYVRLCEAEWWSACKTLRQNLATYPDLPLAVAGRNFVPPIEPDDRETLLSHIPEASRAQMEYSPCSTSTLEFRGQLYSDLVCDPERRVYRGYPLEPGQAPWQALLWRPRTLPNGLGPLSAKQRVLCGGALIRRGWVLTAAHCLVDRLETGEEFPIRSADYRIRLGVHRPAGDEGISYPILEVHEHPFFDLGTYAFDIALIRYDPSRGQSGAATNAIRLIGLDETPLLRRRIAPDMDVYTYGWGRTEVERVVMPTVLMGAKMQLETLEKCTEITGYTGNLLNAALCAAGSEGEQACYGDSGGPLIYYGDADRRARVIGVVSSGRKCGTTGEASRYTRVARAREWIERTIAAAR</sequence>
<evidence type="ECO:0000256" key="2">
    <source>
        <dbReference type="ARBA" id="ARBA00022801"/>
    </source>
</evidence>
<dbReference type="Pfam" id="PF08238">
    <property type="entry name" value="Sel1"/>
    <property type="match status" value="4"/>
</dbReference>
<dbReference type="InterPro" id="IPR011990">
    <property type="entry name" value="TPR-like_helical_dom_sf"/>
</dbReference>
<dbReference type="InterPro" id="IPR018114">
    <property type="entry name" value="TRYPSIN_HIS"/>
</dbReference>
<dbReference type="PROSITE" id="PS50240">
    <property type="entry name" value="TRYPSIN_DOM"/>
    <property type="match status" value="1"/>
</dbReference>
<dbReference type="InterPro" id="IPR001254">
    <property type="entry name" value="Trypsin_dom"/>
</dbReference>
<dbReference type="CDD" id="cd00190">
    <property type="entry name" value="Tryp_SPc"/>
    <property type="match status" value="1"/>
</dbReference>
<dbReference type="InterPro" id="IPR043504">
    <property type="entry name" value="Peptidase_S1_PA_chymotrypsin"/>
</dbReference>
<dbReference type="Gene3D" id="2.40.10.10">
    <property type="entry name" value="Trypsin-like serine proteases"/>
    <property type="match status" value="1"/>
</dbReference>
<dbReference type="InterPro" id="IPR001314">
    <property type="entry name" value="Peptidase_S1A"/>
</dbReference>
<dbReference type="PANTHER" id="PTHR24264">
    <property type="entry name" value="TRYPSIN-RELATED"/>
    <property type="match status" value="1"/>
</dbReference>
<reference evidence="4 5" key="1">
    <citation type="submission" date="2014-04" db="EMBL/GenBank/DDBJ databases">
        <title>A comprehensive comparison of genomes of Erythrobacter spp. Strains.</title>
        <authorList>
            <person name="Zheng Q."/>
        </authorList>
    </citation>
    <scope>NUCLEOTIDE SEQUENCE [LARGE SCALE GENOMIC DNA]</scope>
    <source>
        <strain evidence="4 5">DSM 8509</strain>
    </source>
</reference>
<keyword evidence="2" id="KW-0378">Hydrolase</keyword>
<evidence type="ECO:0000313" key="5">
    <source>
        <dbReference type="Proteomes" id="UP000027866"/>
    </source>
</evidence>
<dbReference type="Gene3D" id="1.25.40.10">
    <property type="entry name" value="Tetratricopeptide repeat domain"/>
    <property type="match status" value="2"/>
</dbReference>
<dbReference type="SMART" id="SM00020">
    <property type="entry name" value="Tryp_SPc"/>
    <property type="match status" value="1"/>
</dbReference>
<organism evidence="4 5">
    <name type="scientific">Erythrobacter litoralis</name>
    <dbReference type="NCBI Taxonomy" id="39960"/>
    <lineage>
        <taxon>Bacteria</taxon>
        <taxon>Pseudomonadati</taxon>
        <taxon>Pseudomonadota</taxon>
        <taxon>Alphaproteobacteria</taxon>
        <taxon>Sphingomonadales</taxon>
        <taxon>Erythrobacteraceae</taxon>
        <taxon>Erythrobacter/Porphyrobacter group</taxon>
        <taxon>Erythrobacter</taxon>
    </lineage>
</organism>
<dbReference type="InterPro" id="IPR006597">
    <property type="entry name" value="Sel1-like"/>
</dbReference>
<dbReference type="PROSITE" id="PS00134">
    <property type="entry name" value="TRYPSIN_HIS"/>
    <property type="match status" value="1"/>
</dbReference>
<keyword evidence="5" id="KW-1185">Reference proteome</keyword>
<dbReference type="SMART" id="SM00671">
    <property type="entry name" value="SEL1"/>
    <property type="match status" value="5"/>
</dbReference>
<dbReference type="PRINTS" id="PR00722">
    <property type="entry name" value="CHYMOTRYPSIN"/>
</dbReference>